<gene>
    <name evidence="2" type="ORF">PAXINDRAFT_15532</name>
</gene>
<organism evidence="2 3">
    <name type="scientific">Paxillus involutus ATCC 200175</name>
    <dbReference type="NCBI Taxonomy" id="664439"/>
    <lineage>
        <taxon>Eukaryota</taxon>
        <taxon>Fungi</taxon>
        <taxon>Dikarya</taxon>
        <taxon>Basidiomycota</taxon>
        <taxon>Agaricomycotina</taxon>
        <taxon>Agaricomycetes</taxon>
        <taxon>Agaricomycetidae</taxon>
        <taxon>Boletales</taxon>
        <taxon>Paxilineae</taxon>
        <taxon>Paxillaceae</taxon>
        <taxon>Paxillus</taxon>
    </lineage>
</organism>
<dbReference type="EMBL" id="KN819376">
    <property type="protein sequence ID" value="KIJ11622.1"/>
    <property type="molecule type" value="Genomic_DNA"/>
</dbReference>
<feature type="chain" id="PRO_5002220663" evidence="1">
    <location>
        <begin position="22"/>
        <end position="55"/>
    </location>
</feature>
<sequence>MPARLRIFGFLFNITLTLISTLPLHAHEQALVLFDFAARDFKYQQFPEDFVSVHI</sequence>
<dbReference type="HOGENOM" id="CLU_3033005_0_0_1"/>
<evidence type="ECO:0000256" key="1">
    <source>
        <dbReference type="SAM" id="SignalP"/>
    </source>
</evidence>
<reference evidence="3" key="2">
    <citation type="submission" date="2015-01" db="EMBL/GenBank/DDBJ databases">
        <title>Evolutionary Origins and Diversification of the Mycorrhizal Mutualists.</title>
        <authorList>
            <consortium name="DOE Joint Genome Institute"/>
            <consortium name="Mycorrhizal Genomics Consortium"/>
            <person name="Kohler A."/>
            <person name="Kuo A."/>
            <person name="Nagy L.G."/>
            <person name="Floudas D."/>
            <person name="Copeland A."/>
            <person name="Barry K.W."/>
            <person name="Cichocki N."/>
            <person name="Veneault-Fourrey C."/>
            <person name="LaButti K."/>
            <person name="Lindquist E.A."/>
            <person name="Lipzen A."/>
            <person name="Lundell T."/>
            <person name="Morin E."/>
            <person name="Murat C."/>
            <person name="Riley R."/>
            <person name="Ohm R."/>
            <person name="Sun H."/>
            <person name="Tunlid A."/>
            <person name="Henrissat B."/>
            <person name="Grigoriev I.V."/>
            <person name="Hibbett D.S."/>
            <person name="Martin F."/>
        </authorList>
    </citation>
    <scope>NUCLEOTIDE SEQUENCE [LARGE SCALE GENOMIC DNA]</scope>
    <source>
        <strain evidence="3">ATCC 200175</strain>
    </source>
</reference>
<protein>
    <submittedName>
        <fullName evidence="2">Uncharacterized protein</fullName>
    </submittedName>
</protein>
<evidence type="ECO:0000313" key="2">
    <source>
        <dbReference type="EMBL" id="KIJ11622.1"/>
    </source>
</evidence>
<feature type="signal peptide" evidence="1">
    <location>
        <begin position="1"/>
        <end position="21"/>
    </location>
</feature>
<proteinExistence type="predicted"/>
<keyword evidence="3" id="KW-1185">Reference proteome</keyword>
<evidence type="ECO:0000313" key="3">
    <source>
        <dbReference type="Proteomes" id="UP000053647"/>
    </source>
</evidence>
<reference evidence="2 3" key="1">
    <citation type="submission" date="2014-06" db="EMBL/GenBank/DDBJ databases">
        <authorList>
            <consortium name="DOE Joint Genome Institute"/>
            <person name="Kuo A."/>
            <person name="Kohler A."/>
            <person name="Nagy L.G."/>
            <person name="Floudas D."/>
            <person name="Copeland A."/>
            <person name="Barry K.W."/>
            <person name="Cichocki N."/>
            <person name="Veneault-Fourrey C."/>
            <person name="LaButti K."/>
            <person name="Lindquist E.A."/>
            <person name="Lipzen A."/>
            <person name="Lundell T."/>
            <person name="Morin E."/>
            <person name="Murat C."/>
            <person name="Sun H."/>
            <person name="Tunlid A."/>
            <person name="Henrissat B."/>
            <person name="Grigoriev I.V."/>
            <person name="Hibbett D.S."/>
            <person name="Martin F."/>
            <person name="Nordberg H.P."/>
            <person name="Cantor M.N."/>
            <person name="Hua S.X."/>
        </authorList>
    </citation>
    <scope>NUCLEOTIDE SEQUENCE [LARGE SCALE GENOMIC DNA]</scope>
    <source>
        <strain evidence="2 3">ATCC 200175</strain>
    </source>
</reference>
<accession>A0A0C9TV52</accession>
<name>A0A0C9TV52_PAXIN</name>
<dbReference type="AlphaFoldDB" id="A0A0C9TV52"/>
<dbReference type="Proteomes" id="UP000053647">
    <property type="component" value="Unassembled WGS sequence"/>
</dbReference>
<keyword evidence="1" id="KW-0732">Signal</keyword>